<feature type="non-terminal residue" evidence="1">
    <location>
        <position position="1"/>
    </location>
</feature>
<proteinExistence type="predicted"/>
<dbReference type="Proteomes" id="UP000789702">
    <property type="component" value="Unassembled WGS sequence"/>
</dbReference>
<organism evidence="1 2">
    <name type="scientific">Dentiscutata heterogama</name>
    <dbReference type="NCBI Taxonomy" id="1316150"/>
    <lineage>
        <taxon>Eukaryota</taxon>
        <taxon>Fungi</taxon>
        <taxon>Fungi incertae sedis</taxon>
        <taxon>Mucoromycota</taxon>
        <taxon>Glomeromycotina</taxon>
        <taxon>Glomeromycetes</taxon>
        <taxon>Diversisporales</taxon>
        <taxon>Gigasporaceae</taxon>
        <taxon>Dentiscutata</taxon>
    </lineage>
</organism>
<reference evidence="1" key="1">
    <citation type="submission" date="2021-06" db="EMBL/GenBank/DDBJ databases">
        <authorList>
            <person name="Kallberg Y."/>
            <person name="Tangrot J."/>
            <person name="Rosling A."/>
        </authorList>
    </citation>
    <scope>NUCLEOTIDE SEQUENCE</scope>
    <source>
        <strain evidence="1">IL203A</strain>
    </source>
</reference>
<gene>
    <name evidence="1" type="ORF">DHETER_LOCUS13138</name>
</gene>
<evidence type="ECO:0000313" key="2">
    <source>
        <dbReference type="Proteomes" id="UP000789702"/>
    </source>
</evidence>
<dbReference type="EMBL" id="CAJVPU010034733">
    <property type="protein sequence ID" value="CAG8726086.1"/>
    <property type="molecule type" value="Genomic_DNA"/>
</dbReference>
<accession>A0ACA9PX26</accession>
<evidence type="ECO:0000313" key="1">
    <source>
        <dbReference type="EMBL" id="CAG8726086.1"/>
    </source>
</evidence>
<keyword evidence="2" id="KW-1185">Reference proteome</keyword>
<sequence length="214" mass="23676">SLTDFFKYFGKWENGKILFGTAFTWFALDVAFYGIGLNNNSILKQIGYIGDGSDPYESLYKASVGNIIIALLGTVPGYWVTVFTIDLWGRRPIQLMGFGLLKTLFIVLGFVFPTRYRSTGHGISAASGKLGAIISQVGFIKLKDIGGLPGSNTFIDHLFKIFAVFMFAGLIVTFFFVPETKNKSLEDLSNENQEGFINDNRPADVIKDNRPADV</sequence>
<protein>
    <submittedName>
        <fullName evidence="1">7752_t:CDS:1</fullName>
    </submittedName>
</protein>
<comment type="caution">
    <text evidence="1">The sequence shown here is derived from an EMBL/GenBank/DDBJ whole genome shotgun (WGS) entry which is preliminary data.</text>
</comment>
<name>A0ACA9PX26_9GLOM</name>